<dbReference type="InterPro" id="IPR027417">
    <property type="entry name" value="P-loop_NTPase"/>
</dbReference>
<comment type="caution">
    <text evidence="4">The sequence shown here is derived from an EMBL/GenBank/DDBJ whole genome shotgun (WGS) entry which is preliminary data.</text>
</comment>
<dbReference type="PROSITE" id="PS50893">
    <property type="entry name" value="ABC_TRANSPORTER_2"/>
    <property type="match status" value="1"/>
</dbReference>
<dbReference type="PANTHER" id="PTHR43158">
    <property type="entry name" value="SKFA PEPTIDE EXPORT ATP-BINDING PROTEIN SKFE"/>
    <property type="match status" value="1"/>
</dbReference>
<dbReference type="PANTHER" id="PTHR43158:SF5">
    <property type="entry name" value="ABC TRANSPORTER, ATP-BINDING PROTEIN"/>
    <property type="match status" value="1"/>
</dbReference>
<dbReference type="SUPFAM" id="SSF52540">
    <property type="entry name" value="P-loop containing nucleoside triphosphate hydrolases"/>
    <property type="match status" value="1"/>
</dbReference>
<dbReference type="AlphaFoldDB" id="A0A4Y1ZII2"/>
<evidence type="ECO:0000313" key="4">
    <source>
        <dbReference type="EMBL" id="GAY78829.1"/>
    </source>
</evidence>
<sequence>MTAEIKADHVSLRLGKQNVLSDISFQLKGDKIYGLLGRNGAGKTSLLSLLASFREPTEGTILINGEIPFENDRVMSRVNFVYGRDQSSETEKVKGMLEFAERYRPNWDGAYALKLVKRFKLPMDQKVNALSKGKQSALDVVIGLAARTPVTIFDEAYLGMDAPSRSIFYEELIKDYAEHPRCMILSTHLISEVASLMEEVMIIDRGKLLLHESVDSLMAHGLSVTGPVEQVDALTRDLHVLKEQQLGRTKSVMIYGQLESAQRSEFEAAGLELGPISLQELFIYLTEHEGEEA</sequence>
<keyword evidence="2 4" id="KW-0067">ATP-binding</keyword>
<accession>A0A4Y1ZII2</accession>
<proteinExistence type="predicted"/>
<dbReference type="Proteomes" id="UP000319716">
    <property type="component" value="Unassembled WGS sequence"/>
</dbReference>
<feature type="domain" description="ABC transporter" evidence="3">
    <location>
        <begin position="5"/>
        <end position="230"/>
    </location>
</feature>
<dbReference type="Gene3D" id="3.40.50.300">
    <property type="entry name" value="P-loop containing nucleotide triphosphate hydrolases"/>
    <property type="match status" value="1"/>
</dbReference>
<keyword evidence="1" id="KW-0547">Nucleotide-binding</keyword>
<evidence type="ECO:0000313" key="5">
    <source>
        <dbReference type="Proteomes" id="UP000319716"/>
    </source>
</evidence>
<gene>
    <name evidence="4" type="ORF">NBRC111894_4383</name>
</gene>
<dbReference type="GO" id="GO:0016887">
    <property type="term" value="F:ATP hydrolysis activity"/>
    <property type="evidence" value="ECO:0007669"/>
    <property type="project" value="InterPro"/>
</dbReference>
<reference evidence="4 5" key="1">
    <citation type="submission" date="2017-11" db="EMBL/GenBank/DDBJ databases">
        <title>Draft Genome Sequence of Sporolactobacillus inulinus NBRC 111894 Isolated from Koso, a Japanese Sugar-Vegetable Fermented Beverage.</title>
        <authorList>
            <person name="Chiou T.Y."/>
            <person name="Oshima K."/>
            <person name="Suda W."/>
            <person name="Hattori M."/>
            <person name="Takahashi T."/>
        </authorList>
    </citation>
    <scope>NUCLEOTIDE SEQUENCE [LARGE SCALE GENOMIC DNA]</scope>
    <source>
        <strain evidence="4 5">NBRC111894</strain>
    </source>
</reference>
<evidence type="ECO:0000256" key="2">
    <source>
        <dbReference type="ARBA" id="ARBA00022840"/>
    </source>
</evidence>
<dbReference type="GO" id="GO:0005524">
    <property type="term" value="F:ATP binding"/>
    <property type="evidence" value="ECO:0007669"/>
    <property type="project" value="UniProtKB-KW"/>
</dbReference>
<name>A0A4Y1ZII2_9BACL</name>
<dbReference type="InterPro" id="IPR003439">
    <property type="entry name" value="ABC_transporter-like_ATP-bd"/>
</dbReference>
<dbReference type="Pfam" id="PF00005">
    <property type="entry name" value="ABC_tran"/>
    <property type="match status" value="1"/>
</dbReference>
<dbReference type="EMBL" id="BEXB01000064">
    <property type="protein sequence ID" value="GAY78829.1"/>
    <property type="molecule type" value="Genomic_DNA"/>
</dbReference>
<dbReference type="SMART" id="SM00382">
    <property type="entry name" value="AAA"/>
    <property type="match status" value="1"/>
</dbReference>
<dbReference type="InterPro" id="IPR003593">
    <property type="entry name" value="AAA+_ATPase"/>
</dbReference>
<protein>
    <submittedName>
        <fullName evidence="4">ABC transporter ATP-binding protein</fullName>
    </submittedName>
</protein>
<dbReference type="RefSeq" id="WP_152080284.1">
    <property type="nucleotide sequence ID" value="NZ_BEXB01000064.1"/>
</dbReference>
<evidence type="ECO:0000256" key="1">
    <source>
        <dbReference type="ARBA" id="ARBA00022741"/>
    </source>
</evidence>
<organism evidence="4 5">
    <name type="scientific">Sporolactobacillus inulinus</name>
    <dbReference type="NCBI Taxonomy" id="2078"/>
    <lineage>
        <taxon>Bacteria</taxon>
        <taxon>Bacillati</taxon>
        <taxon>Bacillota</taxon>
        <taxon>Bacilli</taxon>
        <taxon>Bacillales</taxon>
        <taxon>Sporolactobacillaceae</taxon>
        <taxon>Sporolactobacillus</taxon>
    </lineage>
</organism>
<evidence type="ECO:0000259" key="3">
    <source>
        <dbReference type="PROSITE" id="PS50893"/>
    </source>
</evidence>